<proteinExistence type="predicted"/>
<keyword evidence="2" id="KW-1185">Reference proteome</keyword>
<evidence type="ECO:0000313" key="2">
    <source>
        <dbReference type="Proteomes" id="UP000078492"/>
    </source>
</evidence>
<accession>A0A151JAH7</accession>
<dbReference type="Proteomes" id="UP000078492">
    <property type="component" value="Unassembled WGS sequence"/>
</dbReference>
<evidence type="ECO:0000313" key="1">
    <source>
        <dbReference type="EMBL" id="KYN22058.1"/>
    </source>
</evidence>
<gene>
    <name evidence="1" type="ORF">ALC57_05558</name>
</gene>
<organism evidence="1 2">
    <name type="scientific">Trachymyrmex cornetzi</name>
    <dbReference type="NCBI Taxonomy" id="471704"/>
    <lineage>
        <taxon>Eukaryota</taxon>
        <taxon>Metazoa</taxon>
        <taxon>Ecdysozoa</taxon>
        <taxon>Arthropoda</taxon>
        <taxon>Hexapoda</taxon>
        <taxon>Insecta</taxon>
        <taxon>Pterygota</taxon>
        <taxon>Neoptera</taxon>
        <taxon>Endopterygota</taxon>
        <taxon>Hymenoptera</taxon>
        <taxon>Apocrita</taxon>
        <taxon>Aculeata</taxon>
        <taxon>Formicoidea</taxon>
        <taxon>Formicidae</taxon>
        <taxon>Myrmicinae</taxon>
        <taxon>Trachymyrmex</taxon>
    </lineage>
</organism>
<name>A0A151JAH7_9HYME</name>
<dbReference type="EMBL" id="KQ979266">
    <property type="protein sequence ID" value="KYN22058.1"/>
    <property type="molecule type" value="Genomic_DNA"/>
</dbReference>
<dbReference type="AlphaFoldDB" id="A0A151JAH7"/>
<reference evidence="1 2" key="1">
    <citation type="submission" date="2015-09" db="EMBL/GenBank/DDBJ databases">
        <title>Trachymyrmex cornetzi WGS genome.</title>
        <authorList>
            <person name="Nygaard S."/>
            <person name="Hu H."/>
            <person name="Boomsma J."/>
            <person name="Zhang G."/>
        </authorList>
    </citation>
    <scope>NUCLEOTIDE SEQUENCE [LARGE SCALE GENOMIC DNA]</scope>
    <source>
        <strain evidence="1">Tcor2-1</strain>
        <tissue evidence="1">Whole body</tissue>
    </source>
</reference>
<protein>
    <submittedName>
        <fullName evidence="1">Uncharacterized protein</fullName>
    </submittedName>
</protein>
<sequence>MSLVNFHTTMRRMFTRRIVRFLYGSQKRIMGWHSVRKWKRPIPSILRARPRANDEEYGAHDAPKRKTGDMDQVGFRAADFSQKTAKRTCASHHALCTPHMPLFPRGRSTKHFHVQRICARLILFPSGKSQAMLNAIILEIGFGGIVYMKGMTPILPSAHFSSCFRPLMHTST</sequence>